<dbReference type="PANTHER" id="PTHR43479:SF11">
    <property type="entry name" value="ACREF_ENVCD OPERON REPRESSOR-RELATED"/>
    <property type="match status" value="1"/>
</dbReference>
<dbReference type="PANTHER" id="PTHR43479">
    <property type="entry name" value="ACREF/ENVCD OPERON REPRESSOR-RELATED"/>
    <property type="match status" value="1"/>
</dbReference>
<dbReference type="InterPro" id="IPR036271">
    <property type="entry name" value="Tet_transcr_reg_TetR-rel_C_sf"/>
</dbReference>
<evidence type="ECO:0000256" key="5">
    <source>
        <dbReference type="PROSITE-ProRule" id="PRU00335"/>
    </source>
</evidence>
<gene>
    <name evidence="7" type="ORF">J057_00250</name>
</gene>
<dbReference type="InterPro" id="IPR023772">
    <property type="entry name" value="DNA-bd_HTH_TetR-type_CS"/>
</dbReference>
<organism evidence="7 8">
    <name type="scientific">Marinobacter nanhaiticus D15-8W</name>
    <dbReference type="NCBI Taxonomy" id="626887"/>
    <lineage>
        <taxon>Bacteria</taxon>
        <taxon>Pseudomonadati</taxon>
        <taxon>Pseudomonadota</taxon>
        <taxon>Gammaproteobacteria</taxon>
        <taxon>Pseudomonadales</taxon>
        <taxon>Marinobacteraceae</taxon>
        <taxon>Marinobacter</taxon>
    </lineage>
</organism>
<dbReference type="Pfam" id="PF00440">
    <property type="entry name" value="TetR_N"/>
    <property type="match status" value="1"/>
</dbReference>
<dbReference type="Pfam" id="PF08361">
    <property type="entry name" value="TetR_C_2"/>
    <property type="match status" value="1"/>
</dbReference>
<keyword evidence="4" id="KW-0804">Transcription</keyword>
<keyword evidence="1" id="KW-0678">Repressor</keyword>
<dbReference type="SUPFAM" id="SSF48498">
    <property type="entry name" value="Tetracyclin repressor-like, C-terminal domain"/>
    <property type="match status" value="1"/>
</dbReference>
<evidence type="ECO:0000313" key="8">
    <source>
        <dbReference type="Proteomes" id="UP000013165"/>
    </source>
</evidence>
<dbReference type="SUPFAM" id="SSF46689">
    <property type="entry name" value="Homeodomain-like"/>
    <property type="match status" value="1"/>
</dbReference>
<protein>
    <submittedName>
        <fullName evidence="7">TetR family transcriptional regulator</fullName>
    </submittedName>
</protein>
<dbReference type="eggNOG" id="COG1309">
    <property type="taxonomic scope" value="Bacteria"/>
</dbReference>
<keyword evidence="8" id="KW-1185">Reference proteome</keyword>
<name>N6X1F8_9GAMM</name>
<dbReference type="PROSITE" id="PS01081">
    <property type="entry name" value="HTH_TETR_1"/>
    <property type="match status" value="1"/>
</dbReference>
<reference evidence="7 8" key="1">
    <citation type="journal article" date="2013" name="Genome Announc.">
        <title>Genome Sequence of the Polycyclic Aromatic Hydrocarbon-Degrading Bacterium Strain Marinobacter nanhaiticus D15-8WT.</title>
        <authorList>
            <person name="Cui Z."/>
            <person name="Gao W."/>
            <person name="Li Q."/>
            <person name="Xu G."/>
            <person name="Zheng L."/>
        </authorList>
    </citation>
    <scope>NUCLEOTIDE SEQUENCE [LARGE SCALE GENOMIC DNA]</scope>
    <source>
        <strain evidence="7 8">D15-8W</strain>
    </source>
</reference>
<sequence>MSPHYGRVVTTGAMARNSKDRSLRTRDVIVDAAIEVFDQVGVSQSSLNQIAAKAGVTRGAIYVHFKNKLDLFEFLCEQVILPYEYVASERSSGSSLEGVALVKERWRVFLQLVTENERIRKILSIIYLRCEWVSENTRILERILDARNQAQRTIAEALESEKSLGRFRVEPGSEIVATLLHTAMTGLLHAWLISPQQFALLETGTHQLDMMLDGLVGA</sequence>
<evidence type="ECO:0000256" key="2">
    <source>
        <dbReference type="ARBA" id="ARBA00023015"/>
    </source>
</evidence>
<dbReference type="EMBL" id="APLQ01000003">
    <property type="protein sequence ID" value="ENO17237.1"/>
    <property type="molecule type" value="Genomic_DNA"/>
</dbReference>
<evidence type="ECO:0000259" key="6">
    <source>
        <dbReference type="PROSITE" id="PS50977"/>
    </source>
</evidence>
<accession>N6X1F8</accession>
<dbReference type="OrthoDB" id="5816932at2"/>
<dbReference type="RefSeq" id="WP_004578702.1">
    <property type="nucleotide sequence ID" value="NZ_AP028878.1"/>
</dbReference>
<dbReference type="InterPro" id="IPR001647">
    <property type="entry name" value="HTH_TetR"/>
</dbReference>
<dbReference type="Proteomes" id="UP000013165">
    <property type="component" value="Unassembled WGS sequence"/>
</dbReference>
<evidence type="ECO:0000256" key="3">
    <source>
        <dbReference type="ARBA" id="ARBA00023125"/>
    </source>
</evidence>
<feature type="DNA-binding region" description="H-T-H motif" evidence="5">
    <location>
        <begin position="46"/>
        <end position="65"/>
    </location>
</feature>
<keyword evidence="3 5" id="KW-0238">DNA-binding</keyword>
<dbReference type="PROSITE" id="PS50977">
    <property type="entry name" value="HTH_TETR_2"/>
    <property type="match status" value="1"/>
</dbReference>
<dbReference type="GO" id="GO:0003677">
    <property type="term" value="F:DNA binding"/>
    <property type="evidence" value="ECO:0007669"/>
    <property type="project" value="UniProtKB-UniRule"/>
</dbReference>
<feature type="domain" description="HTH tetR-type" evidence="6">
    <location>
        <begin position="23"/>
        <end position="83"/>
    </location>
</feature>
<evidence type="ECO:0000256" key="1">
    <source>
        <dbReference type="ARBA" id="ARBA00022491"/>
    </source>
</evidence>
<dbReference type="HOGENOM" id="CLU_069356_12_3_6"/>
<dbReference type="InterPro" id="IPR013572">
    <property type="entry name" value="Tscrpt_reg_MAATS_C"/>
</dbReference>
<keyword evidence="2" id="KW-0805">Transcription regulation</keyword>
<evidence type="ECO:0000256" key="4">
    <source>
        <dbReference type="ARBA" id="ARBA00023163"/>
    </source>
</evidence>
<evidence type="ECO:0000313" key="7">
    <source>
        <dbReference type="EMBL" id="ENO17237.1"/>
    </source>
</evidence>
<dbReference type="InterPro" id="IPR050624">
    <property type="entry name" value="HTH-type_Tx_Regulator"/>
</dbReference>
<dbReference type="InterPro" id="IPR009057">
    <property type="entry name" value="Homeodomain-like_sf"/>
</dbReference>
<dbReference type="Gene3D" id="1.10.357.10">
    <property type="entry name" value="Tetracycline Repressor, domain 2"/>
    <property type="match status" value="1"/>
</dbReference>
<dbReference type="STRING" id="626887.J057_00250"/>
<comment type="caution">
    <text evidence="7">The sequence shown here is derived from an EMBL/GenBank/DDBJ whole genome shotgun (WGS) entry which is preliminary data.</text>
</comment>
<proteinExistence type="predicted"/>
<dbReference type="AlphaFoldDB" id="N6X1F8"/>
<dbReference type="PRINTS" id="PR00455">
    <property type="entry name" value="HTHTETR"/>
</dbReference>